<evidence type="ECO:0000256" key="17">
    <source>
        <dbReference type="ARBA" id="ARBA00023180"/>
    </source>
</evidence>
<dbReference type="InterPro" id="IPR000719">
    <property type="entry name" value="Prot_kinase_dom"/>
</dbReference>
<dbReference type="PROSITE" id="PS00108">
    <property type="entry name" value="PROTEIN_KINASE_ST"/>
    <property type="match status" value="1"/>
</dbReference>
<evidence type="ECO:0000256" key="14">
    <source>
        <dbReference type="ARBA" id="ARBA00022989"/>
    </source>
</evidence>
<accession>A0A9J5XVM9</accession>
<dbReference type="Pfam" id="PF00139">
    <property type="entry name" value="Lectin_legB"/>
    <property type="match status" value="1"/>
</dbReference>
<keyword evidence="17" id="KW-0325">Glycoprotein</keyword>
<dbReference type="EMBL" id="JACXVP010000008">
    <property type="protein sequence ID" value="KAG5590966.1"/>
    <property type="molecule type" value="Genomic_DNA"/>
</dbReference>
<evidence type="ECO:0000256" key="10">
    <source>
        <dbReference type="ARBA" id="ARBA00022734"/>
    </source>
</evidence>
<dbReference type="Gene3D" id="2.60.120.200">
    <property type="match status" value="1"/>
</dbReference>
<dbReference type="InterPro" id="IPR001220">
    <property type="entry name" value="Legume_lectin_dom"/>
</dbReference>
<evidence type="ECO:0000256" key="15">
    <source>
        <dbReference type="ARBA" id="ARBA00023136"/>
    </source>
</evidence>
<dbReference type="Pfam" id="PF00069">
    <property type="entry name" value="Pkinase"/>
    <property type="match status" value="1"/>
</dbReference>
<evidence type="ECO:0000256" key="16">
    <source>
        <dbReference type="ARBA" id="ARBA00023170"/>
    </source>
</evidence>
<comment type="similarity">
    <text evidence="3">In the C-terminal section; belongs to the protein kinase superfamily. Ser/Thr protein kinase family.</text>
</comment>
<comment type="similarity">
    <text evidence="2">In the N-terminal section; belongs to the leguminous lectin family.</text>
</comment>
<comment type="caution">
    <text evidence="22">The sequence shown here is derived from an EMBL/GenBank/DDBJ whole genome shotgun (WGS) entry which is preliminary data.</text>
</comment>
<dbReference type="SMART" id="SM00220">
    <property type="entry name" value="S_TKc"/>
    <property type="match status" value="1"/>
</dbReference>
<keyword evidence="6" id="KW-0723">Serine/threonine-protein kinase</keyword>
<keyword evidence="15 19" id="KW-0472">Membrane</keyword>
<keyword evidence="9 20" id="KW-0732">Signal</keyword>
<dbReference type="GO" id="GO:0005886">
    <property type="term" value="C:plasma membrane"/>
    <property type="evidence" value="ECO:0007669"/>
    <property type="project" value="UniProtKB-SubCell"/>
</dbReference>
<dbReference type="PROSITE" id="PS50011">
    <property type="entry name" value="PROTEIN_KINASE_DOM"/>
    <property type="match status" value="1"/>
</dbReference>
<gene>
    <name evidence="22" type="ORF">H5410_041480</name>
</gene>
<evidence type="ECO:0000256" key="8">
    <source>
        <dbReference type="ARBA" id="ARBA00022692"/>
    </source>
</evidence>
<dbReference type="GO" id="GO:0005524">
    <property type="term" value="F:ATP binding"/>
    <property type="evidence" value="ECO:0007669"/>
    <property type="project" value="UniProtKB-UniRule"/>
</dbReference>
<keyword evidence="8 19" id="KW-0812">Transmembrane</keyword>
<keyword evidence="23" id="KW-1185">Reference proteome</keyword>
<evidence type="ECO:0000256" key="5">
    <source>
        <dbReference type="ARBA" id="ARBA00022475"/>
    </source>
</evidence>
<keyword evidence="16" id="KW-0675">Receptor</keyword>
<dbReference type="EC" id="2.7.11.1" evidence="4"/>
<evidence type="ECO:0000256" key="6">
    <source>
        <dbReference type="ARBA" id="ARBA00022527"/>
    </source>
</evidence>
<evidence type="ECO:0000259" key="21">
    <source>
        <dbReference type="PROSITE" id="PS50011"/>
    </source>
</evidence>
<dbReference type="CDD" id="cd14066">
    <property type="entry name" value="STKc_IRAK"/>
    <property type="match status" value="1"/>
</dbReference>
<dbReference type="AlphaFoldDB" id="A0A9J5XVM9"/>
<dbReference type="OrthoDB" id="1925696at2759"/>
<feature type="binding site" evidence="18">
    <location>
        <position position="358"/>
    </location>
    <ligand>
        <name>ATP</name>
        <dbReference type="ChEBI" id="CHEBI:30616"/>
    </ligand>
</feature>
<evidence type="ECO:0000256" key="11">
    <source>
        <dbReference type="ARBA" id="ARBA00022741"/>
    </source>
</evidence>
<evidence type="ECO:0000256" key="19">
    <source>
        <dbReference type="SAM" id="Phobius"/>
    </source>
</evidence>
<evidence type="ECO:0000256" key="3">
    <source>
        <dbReference type="ARBA" id="ARBA00010217"/>
    </source>
</evidence>
<evidence type="ECO:0000256" key="4">
    <source>
        <dbReference type="ARBA" id="ARBA00012513"/>
    </source>
</evidence>
<reference evidence="22 23" key="1">
    <citation type="submission" date="2020-09" db="EMBL/GenBank/DDBJ databases">
        <title>De no assembly of potato wild relative species, Solanum commersonii.</title>
        <authorList>
            <person name="Cho K."/>
        </authorList>
    </citation>
    <scope>NUCLEOTIDE SEQUENCE [LARGE SCALE GENOMIC DNA]</scope>
    <source>
        <strain evidence="22">LZ3.2</strain>
        <tissue evidence="22">Leaf</tissue>
    </source>
</reference>
<evidence type="ECO:0000256" key="13">
    <source>
        <dbReference type="ARBA" id="ARBA00022840"/>
    </source>
</evidence>
<dbReference type="PROSITE" id="PS00307">
    <property type="entry name" value="LECTIN_LEGUME_BETA"/>
    <property type="match status" value="1"/>
</dbReference>
<evidence type="ECO:0000256" key="2">
    <source>
        <dbReference type="ARBA" id="ARBA00008536"/>
    </source>
</evidence>
<dbReference type="GO" id="GO:0030246">
    <property type="term" value="F:carbohydrate binding"/>
    <property type="evidence" value="ECO:0007669"/>
    <property type="project" value="UniProtKB-KW"/>
</dbReference>
<dbReference type="CDD" id="cd06899">
    <property type="entry name" value="lectin_legume_LecRK_Arcelin_ConA"/>
    <property type="match status" value="1"/>
</dbReference>
<comment type="subcellular location">
    <subcellularLocation>
        <location evidence="1">Cell membrane</location>
        <topology evidence="1">Single-pass type I membrane protein</topology>
    </subcellularLocation>
</comment>
<evidence type="ECO:0000313" key="23">
    <source>
        <dbReference type="Proteomes" id="UP000824120"/>
    </source>
</evidence>
<dbReference type="Gene3D" id="3.30.200.20">
    <property type="entry name" value="Phosphorylase Kinase, domain 1"/>
    <property type="match status" value="1"/>
</dbReference>
<evidence type="ECO:0000256" key="1">
    <source>
        <dbReference type="ARBA" id="ARBA00004251"/>
    </source>
</evidence>
<feature type="signal peptide" evidence="20">
    <location>
        <begin position="1"/>
        <end position="21"/>
    </location>
</feature>
<keyword evidence="12" id="KW-0418">Kinase</keyword>
<protein>
    <recommendedName>
        <fullName evidence="4">non-specific serine/threonine protein kinase</fullName>
        <ecNumber evidence="4">2.7.11.1</ecNumber>
    </recommendedName>
</protein>
<dbReference type="InterPro" id="IPR008271">
    <property type="entry name" value="Ser/Thr_kinase_AS"/>
</dbReference>
<keyword evidence="11 18" id="KW-0547">Nucleotide-binding</keyword>
<evidence type="ECO:0000256" key="18">
    <source>
        <dbReference type="PROSITE-ProRule" id="PRU10141"/>
    </source>
</evidence>
<dbReference type="InterPro" id="IPR013320">
    <property type="entry name" value="ConA-like_dom_sf"/>
</dbReference>
<sequence>MLRLLILLVLVYQLSILFVECHNFSFPSFDVGSYSNLTCWGSVTAANGTLNLTPDQPQNNSNKVGRVLFSHSIPVWPASFSTIFTIRISTHQLITGDGMAFLIAQDDKPSPPDSYGSFIGILDPSTQGGTLDQLAVEFDTYRNDHEIDGNHVAVVTTSMESPVAVKSLNDVGIDLRSGRNITIKIDYDGWTKVLEISVAYAGQPLVNFLRQEIIMQESVPRNAYVGFSASTAYFSEVHHVLNWNFTLFELPEGSLKYGVDPDKENTALLVATPIAIVSLVVVVSFLITARKDRKERFQIKEDIEMLTRTAASGPQVFTYQKLSEATKGFSKVNLLGTGGFGSVYKGVFYDSPTTVAVKQIDATSKQGEKEYLAEICTIGRLKHKNLLQLLGWCHDGEKLLLVYEYMPNGSLDKYIGKIFLDWDTRIKILSGLASSLVYLHEECGNPIVHRDIKPNNVMLDTEYNAHLGDFGLAKLLQNENFVTTMVAGTPGYLAPEVRYTGRATPESDVYSFGMVVLEVVCGRRSKGIMEENSLVDKVWSSYEKGTILECMDQTLDGKFDNVQAQRCFITGLACLHPDRTLRLKMRKVVQVFMNPDEPLMKLPESRPSLVCISWHSPTCSTITTSLDNMKHIPDEVTVSYEDASQTKKLHI</sequence>
<dbReference type="Proteomes" id="UP000824120">
    <property type="component" value="Chromosome 8"/>
</dbReference>
<dbReference type="FunFam" id="1.10.510.10:FF:000240">
    <property type="entry name" value="Lectin-domain containing receptor kinase A4.3"/>
    <property type="match status" value="1"/>
</dbReference>
<dbReference type="InterPro" id="IPR050528">
    <property type="entry name" value="L-type_Lectin-RKs"/>
</dbReference>
<feature type="transmembrane region" description="Helical" evidence="19">
    <location>
        <begin position="267"/>
        <end position="289"/>
    </location>
</feature>
<keyword evidence="5" id="KW-1003">Cell membrane</keyword>
<dbReference type="GO" id="GO:0004674">
    <property type="term" value="F:protein serine/threonine kinase activity"/>
    <property type="evidence" value="ECO:0007669"/>
    <property type="project" value="UniProtKB-KW"/>
</dbReference>
<dbReference type="InterPro" id="IPR019825">
    <property type="entry name" value="Lectin_legB_Mn/Ca_BS"/>
</dbReference>
<dbReference type="PROSITE" id="PS00107">
    <property type="entry name" value="PROTEIN_KINASE_ATP"/>
    <property type="match status" value="1"/>
</dbReference>
<evidence type="ECO:0000256" key="9">
    <source>
        <dbReference type="ARBA" id="ARBA00022729"/>
    </source>
</evidence>
<keyword evidence="10" id="KW-0430">Lectin</keyword>
<dbReference type="SUPFAM" id="SSF49899">
    <property type="entry name" value="Concanavalin A-like lectins/glucanases"/>
    <property type="match status" value="1"/>
</dbReference>
<evidence type="ECO:0000313" key="22">
    <source>
        <dbReference type="EMBL" id="KAG5590966.1"/>
    </source>
</evidence>
<keyword evidence="14 19" id="KW-1133">Transmembrane helix</keyword>
<dbReference type="SUPFAM" id="SSF56112">
    <property type="entry name" value="Protein kinase-like (PK-like)"/>
    <property type="match status" value="1"/>
</dbReference>
<organism evidence="22 23">
    <name type="scientific">Solanum commersonii</name>
    <name type="common">Commerson's wild potato</name>
    <name type="synonym">Commerson's nightshade</name>
    <dbReference type="NCBI Taxonomy" id="4109"/>
    <lineage>
        <taxon>Eukaryota</taxon>
        <taxon>Viridiplantae</taxon>
        <taxon>Streptophyta</taxon>
        <taxon>Embryophyta</taxon>
        <taxon>Tracheophyta</taxon>
        <taxon>Spermatophyta</taxon>
        <taxon>Magnoliopsida</taxon>
        <taxon>eudicotyledons</taxon>
        <taxon>Gunneridae</taxon>
        <taxon>Pentapetalae</taxon>
        <taxon>asterids</taxon>
        <taxon>lamiids</taxon>
        <taxon>Solanales</taxon>
        <taxon>Solanaceae</taxon>
        <taxon>Solanoideae</taxon>
        <taxon>Solaneae</taxon>
        <taxon>Solanum</taxon>
    </lineage>
</organism>
<evidence type="ECO:0000256" key="20">
    <source>
        <dbReference type="SAM" id="SignalP"/>
    </source>
</evidence>
<keyword evidence="13 18" id="KW-0067">ATP-binding</keyword>
<evidence type="ECO:0000256" key="7">
    <source>
        <dbReference type="ARBA" id="ARBA00022679"/>
    </source>
</evidence>
<dbReference type="InterPro" id="IPR017441">
    <property type="entry name" value="Protein_kinase_ATP_BS"/>
</dbReference>
<evidence type="ECO:0000256" key="12">
    <source>
        <dbReference type="ARBA" id="ARBA00022777"/>
    </source>
</evidence>
<dbReference type="PANTHER" id="PTHR27007">
    <property type="match status" value="1"/>
</dbReference>
<proteinExistence type="inferred from homology"/>
<dbReference type="InterPro" id="IPR011009">
    <property type="entry name" value="Kinase-like_dom_sf"/>
</dbReference>
<feature type="domain" description="Protein kinase" evidence="21">
    <location>
        <begin position="329"/>
        <end position="618"/>
    </location>
</feature>
<name>A0A9J5XVM9_SOLCO</name>
<dbReference type="Gene3D" id="1.10.510.10">
    <property type="entry name" value="Transferase(Phosphotransferase) domain 1"/>
    <property type="match status" value="1"/>
</dbReference>
<keyword evidence="7" id="KW-0808">Transferase</keyword>
<dbReference type="FunFam" id="3.30.200.20:FF:000178">
    <property type="entry name" value="serine/threonine-protein kinase PBS1-like"/>
    <property type="match status" value="1"/>
</dbReference>
<feature type="chain" id="PRO_5039885987" description="non-specific serine/threonine protein kinase" evidence="20">
    <location>
        <begin position="22"/>
        <end position="651"/>
    </location>
</feature>
<dbReference type="GO" id="GO:0002229">
    <property type="term" value="P:defense response to oomycetes"/>
    <property type="evidence" value="ECO:0007669"/>
    <property type="project" value="UniProtKB-ARBA"/>
</dbReference>